<dbReference type="OrthoDB" id="3684984at2759"/>
<keyword evidence="2" id="KW-1133">Transmembrane helix</keyword>
<keyword evidence="4" id="KW-1185">Reference proteome</keyword>
<organism evidence="3 4">
    <name type="scientific">Alternaria atra</name>
    <dbReference type="NCBI Taxonomy" id="119953"/>
    <lineage>
        <taxon>Eukaryota</taxon>
        <taxon>Fungi</taxon>
        <taxon>Dikarya</taxon>
        <taxon>Ascomycota</taxon>
        <taxon>Pezizomycotina</taxon>
        <taxon>Dothideomycetes</taxon>
        <taxon>Pleosporomycetidae</taxon>
        <taxon>Pleosporales</taxon>
        <taxon>Pleosporineae</taxon>
        <taxon>Pleosporaceae</taxon>
        <taxon>Alternaria</taxon>
        <taxon>Alternaria sect. Ulocladioides</taxon>
    </lineage>
</organism>
<proteinExistence type="predicted"/>
<feature type="compositionally biased region" description="Basic and acidic residues" evidence="1">
    <location>
        <begin position="334"/>
        <end position="350"/>
    </location>
</feature>
<gene>
    <name evidence="3" type="ORF">ALTATR162_LOCUS5542</name>
</gene>
<feature type="region of interest" description="Disordered" evidence="1">
    <location>
        <begin position="279"/>
        <end position="350"/>
    </location>
</feature>
<feature type="compositionally biased region" description="Basic and acidic residues" evidence="1">
    <location>
        <begin position="317"/>
        <end position="326"/>
    </location>
</feature>
<name>A0A8J2I287_9PLEO</name>
<evidence type="ECO:0000313" key="4">
    <source>
        <dbReference type="Proteomes" id="UP000676310"/>
    </source>
</evidence>
<evidence type="ECO:0000313" key="3">
    <source>
        <dbReference type="EMBL" id="CAG5159355.1"/>
    </source>
</evidence>
<evidence type="ECO:0000256" key="1">
    <source>
        <dbReference type="SAM" id="MobiDB-lite"/>
    </source>
</evidence>
<comment type="caution">
    <text evidence="3">The sequence shown here is derived from an EMBL/GenBank/DDBJ whole genome shotgun (WGS) entry which is preliminary data.</text>
</comment>
<dbReference type="GeneID" id="67017332"/>
<reference evidence="3" key="1">
    <citation type="submission" date="2021-05" db="EMBL/GenBank/DDBJ databases">
        <authorList>
            <person name="Stam R."/>
        </authorList>
    </citation>
    <scope>NUCLEOTIDE SEQUENCE</scope>
    <source>
        <strain evidence="3">CS162</strain>
    </source>
</reference>
<keyword evidence="2" id="KW-0472">Membrane</keyword>
<protein>
    <recommendedName>
        <fullName evidence="5">Extracellular membrane protein CFEM domain-containing protein</fullName>
    </recommendedName>
</protein>
<dbReference type="EMBL" id="CAJRGZ010000019">
    <property type="protein sequence ID" value="CAG5159355.1"/>
    <property type="molecule type" value="Genomic_DNA"/>
</dbReference>
<accession>A0A8J2I287</accession>
<sequence length="350" mass="38941">MPNPTGPADGQLPICGISQKCMTKKPQGEASCSTGDLDCICKASSSLENNTEFDQQCVLDACYGDIGREEFLDSLFYHCKKVNKELVDIPKRWEPYLPVTFPSATPAAAPPVDPKEPASASRKLSGGAIGGIVAAAALILLIVLGLVKLWWDTKKKANTLRKDNAKLQDATNPEGMSMRINTLISDSSVPEFASRRDIISANRGPEVSMCDASTYNDATLIGSPRSTAVHPVLGNSVANREYKEYGANTEDYAMSEYDDKYTGHGRQYSRQYSSYELANNELRDRQPGQDSRNSDDDSMSRYSGRAHSYGDDTVDLQQRREQEARSEWGMAQQREWREEREQDQIRRSVR</sequence>
<evidence type="ECO:0008006" key="5">
    <source>
        <dbReference type="Google" id="ProtNLM"/>
    </source>
</evidence>
<feature type="transmembrane region" description="Helical" evidence="2">
    <location>
        <begin position="128"/>
        <end position="151"/>
    </location>
</feature>
<dbReference type="AlphaFoldDB" id="A0A8J2I287"/>
<feature type="compositionally biased region" description="Basic and acidic residues" evidence="1">
    <location>
        <begin position="281"/>
        <end position="299"/>
    </location>
</feature>
<evidence type="ECO:0000256" key="2">
    <source>
        <dbReference type="SAM" id="Phobius"/>
    </source>
</evidence>
<dbReference type="RefSeq" id="XP_043169096.1">
    <property type="nucleotide sequence ID" value="XM_043313161.1"/>
</dbReference>
<keyword evidence="2" id="KW-0812">Transmembrane</keyword>
<dbReference type="Proteomes" id="UP000676310">
    <property type="component" value="Unassembled WGS sequence"/>
</dbReference>